<evidence type="ECO:0000313" key="6">
    <source>
        <dbReference type="Proteomes" id="UP000324241"/>
    </source>
</evidence>
<evidence type="ECO:0000256" key="1">
    <source>
        <dbReference type="SAM" id="MobiDB-lite"/>
    </source>
</evidence>
<feature type="compositionally biased region" description="Low complexity" evidence="1">
    <location>
        <begin position="137"/>
        <end position="148"/>
    </location>
</feature>
<organism evidence="4 5">
    <name type="scientific">Aspergillus tanneri</name>
    <dbReference type="NCBI Taxonomy" id="1220188"/>
    <lineage>
        <taxon>Eukaryota</taxon>
        <taxon>Fungi</taxon>
        <taxon>Dikarya</taxon>
        <taxon>Ascomycota</taxon>
        <taxon>Pezizomycotina</taxon>
        <taxon>Eurotiomycetes</taxon>
        <taxon>Eurotiomycetidae</taxon>
        <taxon>Eurotiales</taxon>
        <taxon>Aspergillaceae</taxon>
        <taxon>Aspergillus</taxon>
        <taxon>Aspergillus subgen. Circumdati</taxon>
    </lineage>
</organism>
<dbReference type="InterPro" id="IPR016135">
    <property type="entry name" value="UBQ-conjugating_enzyme/RWD"/>
</dbReference>
<comment type="caution">
    <text evidence="4">The sequence shown here is derived from an EMBL/GenBank/DDBJ whole genome shotgun (WGS) entry which is preliminary data.</text>
</comment>
<name>A0A4S3JHE2_9EURO</name>
<evidence type="ECO:0000313" key="3">
    <source>
        <dbReference type="EMBL" id="KAA8651529.1"/>
    </source>
</evidence>
<dbReference type="RefSeq" id="XP_033430890.1">
    <property type="nucleotide sequence ID" value="XM_033565133.1"/>
</dbReference>
<evidence type="ECO:0000313" key="4">
    <source>
        <dbReference type="EMBL" id="THC94635.1"/>
    </source>
</evidence>
<dbReference type="Proteomes" id="UP000324241">
    <property type="component" value="Unassembled WGS sequence"/>
</dbReference>
<sequence>MSTTQLPNIPALRKHQLFLEFASLQHAAPPGTYVSMTPNDPTLWIGVIFVRSGPYATAILRFQIHFPSSYPDLPPLVTFATDVFHPLIVPLTTYTFSTNASSEDPVSATDEERLPPGGFSLRHGFPHWFGRNKSNGTNSNASSTAVSVHGSSVGEEAAANKDKAGEDPSSPTSQLENEVDVNKGEEPDVSRFSKPIEKPSSVPVSVLLNYIRSTFDNETVLDSLPIEAAGNPSAWHAWKAHRKDINNSGVSYNPKRGSPQARLPGDWHWDGIWAKRVQHEIEASQSDSTLFGNSARGGTEDMV</sequence>
<dbReference type="VEuPathDB" id="FungiDB:EYZ11_005890"/>
<reference evidence="3 6" key="2">
    <citation type="submission" date="2019-08" db="EMBL/GenBank/DDBJ databases">
        <title>The genome sequence of a newly discovered highly antifungal drug resistant Aspergillus species, Aspergillus tanneri NIH 1004.</title>
        <authorList>
            <person name="Mounaud S."/>
            <person name="Singh I."/>
            <person name="Joardar V."/>
            <person name="Pakala S."/>
            <person name="Pakala S."/>
            <person name="Venepally P."/>
            <person name="Chung J.K."/>
            <person name="Losada L."/>
            <person name="Nierman W.C."/>
        </authorList>
    </citation>
    <scope>NUCLEOTIDE SEQUENCE [LARGE SCALE GENOMIC DNA]</scope>
    <source>
        <strain evidence="3 6">NIH1004</strain>
    </source>
</reference>
<protein>
    <recommendedName>
        <fullName evidence="2">UBC core domain-containing protein</fullName>
    </recommendedName>
</protein>
<dbReference type="Proteomes" id="UP000308092">
    <property type="component" value="Unassembled WGS sequence"/>
</dbReference>
<dbReference type="InterPro" id="IPR000608">
    <property type="entry name" value="UBC"/>
</dbReference>
<dbReference type="Pfam" id="PF00179">
    <property type="entry name" value="UQ_con"/>
    <property type="match status" value="1"/>
</dbReference>
<feature type="region of interest" description="Disordered" evidence="1">
    <location>
        <begin position="99"/>
        <end position="118"/>
    </location>
</feature>
<feature type="domain" description="UBC core" evidence="2">
    <location>
        <begin position="12"/>
        <end position="171"/>
    </location>
</feature>
<dbReference type="STRING" id="1220188.A0A4S3JHE2"/>
<dbReference type="SUPFAM" id="SSF54495">
    <property type="entry name" value="UBC-like"/>
    <property type="match status" value="1"/>
</dbReference>
<proteinExistence type="predicted"/>
<dbReference type="CDD" id="cd23814">
    <property type="entry name" value="UEV_AKTIP"/>
    <property type="match status" value="1"/>
</dbReference>
<dbReference type="PROSITE" id="PS50127">
    <property type="entry name" value="UBC_2"/>
    <property type="match status" value="1"/>
</dbReference>
<reference evidence="4 5" key="1">
    <citation type="submission" date="2019-03" db="EMBL/GenBank/DDBJ databases">
        <title>The genome sequence of a newly discovered highly antifungal drug resistant Aspergillus species, Aspergillus tanneri NIH 1004.</title>
        <authorList>
            <person name="Mounaud S."/>
            <person name="Singh I."/>
            <person name="Joardar V."/>
            <person name="Pakala S."/>
            <person name="Pakala S."/>
            <person name="Venepally P."/>
            <person name="Hoover J."/>
            <person name="Nierman W."/>
            <person name="Chung J."/>
            <person name="Losada L."/>
        </authorList>
    </citation>
    <scope>NUCLEOTIDE SEQUENCE [LARGE SCALE GENOMIC DNA]</scope>
    <source>
        <strain evidence="4 5">NIH1004</strain>
    </source>
</reference>
<feature type="compositionally biased region" description="Basic and acidic residues" evidence="1">
    <location>
        <begin position="180"/>
        <end position="196"/>
    </location>
</feature>
<gene>
    <name evidence="3" type="ORF">ATNIH1004_000419</name>
    <name evidence="4" type="ORF">EYZ11_005890</name>
</gene>
<dbReference type="AlphaFoldDB" id="A0A4S3JHE2"/>
<feature type="region of interest" description="Disordered" evidence="1">
    <location>
        <begin position="284"/>
        <end position="303"/>
    </location>
</feature>
<accession>A0A4S3JHE2</accession>
<dbReference type="Gene3D" id="3.10.110.10">
    <property type="entry name" value="Ubiquitin Conjugating Enzyme"/>
    <property type="match status" value="1"/>
</dbReference>
<dbReference type="GeneID" id="54323121"/>
<dbReference type="EMBL" id="QUQM01000002">
    <property type="protein sequence ID" value="KAA8651529.1"/>
    <property type="molecule type" value="Genomic_DNA"/>
</dbReference>
<dbReference type="EMBL" id="SOSA01000197">
    <property type="protein sequence ID" value="THC94635.1"/>
    <property type="molecule type" value="Genomic_DNA"/>
</dbReference>
<evidence type="ECO:0000313" key="5">
    <source>
        <dbReference type="Proteomes" id="UP000308092"/>
    </source>
</evidence>
<feature type="region of interest" description="Disordered" evidence="1">
    <location>
        <begin position="130"/>
        <end position="196"/>
    </location>
</feature>
<keyword evidence="5" id="KW-1185">Reference proteome</keyword>
<evidence type="ECO:0000259" key="2">
    <source>
        <dbReference type="PROSITE" id="PS50127"/>
    </source>
</evidence>
<dbReference type="OrthoDB" id="5596422at2759"/>